<evidence type="ECO:0000313" key="7">
    <source>
        <dbReference type="EMBL" id="MPM34249.1"/>
    </source>
</evidence>
<name>A0A644Z117_9ZZZZ</name>
<evidence type="ECO:0000256" key="5">
    <source>
        <dbReference type="ARBA" id="ARBA00023136"/>
    </source>
</evidence>
<accession>A0A644Z117</accession>
<gene>
    <name evidence="7" type="primary">ecfT_33</name>
    <name evidence="7" type="ORF">SDC9_80831</name>
</gene>
<evidence type="ECO:0000256" key="6">
    <source>
        <dbReference type="SAM" id="Phobius"/>
    </source>
</evidence>
<keyword evidence="5 6" id="KW-0472">Membrane</keyword>
<dbReference type="Pfam" id="PF02361">
    <property type="entry name" value="CbiQ"/>
    <property type="match status" value="1"/>
</dbReference>
<keyword evidence="2" id="KW-1003">Cell membrane</keyword>
<dbReference type="InterPro" id="IPR003339">
    <property type="entry name" value="ABC/ECF_trnsptr_transmembrane"/>
</dbReference>
<sequence length="247" mass="27013">MRQGVLLSSVEDRGLVLDPRTKLLLLVTMAVFVLGGAGSSASWIIAPSLCLLPLVLLLSAKRLKSAASYIIVYLSMYFLFHYLGPKTSGILNFLLLGTAGIITRFMPSVMMGIYVVSTTTVSEFTAAMQRMYITEKLIIPMSVMFRFFPTVGDEFSSINAAMRMRGISFGGKNAGKMLEYRLIPLLTCSSKIGEELSAAALTRGLGGDVRRTNVCEIGFHIQDVAMMLLCAIPYALLVFSWFGVSDF</sequence>
<dbReference type="CDD" id="cd16914">
    <property type="entry name" value="EcfT"/>
    <property type="match status" value="1"/>
</dbReference>
<proteinExistence type="predicted"/>
<dbReference type="InterPro" id="IPR051611">
    <property type="entry name" value="ECF_transporter_component"/>
</dbReference>
<feature type="transmembrane region" description="Helical" evidence="6">
    <location>
        <begin position="90"/>
        <end position="117"/>
    </location>
</feature>
<dbReference type="PANTHER" id="PTHR34857:SF2">
    <property type="entry name" value="SLL0384 PROTEIN"/>
    <property type="match status" value="1"/>
</dbReference>
<keyword evidence="3 6" id="KW-0812">Transmembrane</keyword>
<comment type="caution">
    <text evidence="7">The sequence shown here is derived from an EMBL/GenBank/DDBJ whole genome shotgun (WGS) entry which is preliminary data.</text>
</comment>
<feature type="transmembrane region" description="Helical" evidence="6">
    <location>
        <begin position="66"/>
        <end position="83"/>
    </location>
</feature>
<dbReference type="EMBL" id="VSSQ01006916">
    <property type="protein sequence ID" value="MPM34249.1"/>
    <property type="molecule type" value="Genomic_DNA"/>
</dbReference>
<reference evidence="7" key="1">
    <citation type="submission" date="2019-08" db="EMBL/GenBank/DDBJ databases">
        <authorList>
            <person name="Kucharzyk K."/>
            <person name="Murdoch R.W."/>
            <person name="Higgins S."/>
            <person name="Loffler F."/>
        </authorList>
    </citation>
    <scope>NUCLEOTIDE SEQUENCE</scope>
</reference>
<evidence type="ECO:0000256" key="1">
    <source>
        <dbReference type="ARBA" id="ARBA00004141"/>
    </source>
</evidence>
<protein>
    <submittedName>
        <fullName evidence="7">Energy-coupling factor transporter transmembrane protein EcfT</fullName>
    </submittedName>
</protein>
<keyword evidence="4 6" id="KW-1133">Transmembrane helix</keyword>
<evidence type="ECO:0000256" key="4">
    <source>
        <dbReference type="ARBA" id="ARBA00022989"/>
    </source>
</evidence>
<comment type="subcellular location">
    <subcellularLocation>
        <location evidence="1">Membrane</location>
        <topology evidence="1">Multi-pass membrane protein</topology>
    </subcellularLocation>
</comment>
<evidence type="ECO:0000256" key="3">
    <source>
        <dbReference type="ARBA" id="ARBA00022692"/>
    </source>
</evidence>
<dbReference type="PANTHER" id="PTHR34857">
    <property type="entry name" value="SLL0384 PROTEIN"/>
    <property type="match status" value="1"/>
</dbReference>
<feature type="transmembrane region" description="Helical" evidence="6">
    <location>
        <begin position="224"/>
        <end position="244"/>
    </location>
</feature>
<organism evidence="7">
    <name type="scientific">bioreactor metagenome</name>
    <dbReference type="NCBI Taxonomy" id="1076179"/>
    <lineage>
        <taxon>unclassified sequences</taxon>
        <taxon>metagenomes</taxon>
        <taxon>ecological metagenomes</taxon>
    </lineage>
</organism>
<dbReference type="AlphaFoldDB" id="A0A644Z117"/>
<feature type="transmembrane region" description="Helical" evidence="6">
    <location>
        <begin position="23"/>
        <end position="46"/>
    </location>
</feature>
<dbReference type="GO" id="GO:0005886">
    <property type="term" value="C:plasma membrane"/>
    <property type="evidence" value="ECO:0007669"/>
    <property type="project" value="UniProtKB-ARBA"/>
</dbReference>
<evidence type="ECO:0000256" key="2">
    <source>
        <dbReference type="ARBA" id="ARBA00022475"/>
    </source>
</evidence>